<dbReference type="GO" id="GO:0052751">
    <property type="term" value="F:GDP-mannose hydrolase activity"/>
    <property type="evidence" value="ECO:0007669"/>
    <property type="project" value="TreeGrafter"/>
</dbReference>
<feature type="non-terminal residue" evidence="7">
    <location>
        <position position="304"/>
    </location>
</feature>
<organism evidence="7 8">
    <name type="scientific">Colocasia esculenta</name>
    <name type="common">Wild taro</name>
    <name type="synonym">Arum esculentum</name>
    <dbReference type="NCBI Taxonomy" id="4460"/>
    <lineage>
        <taxon>Eukaryota</taxon>
        <taxon>Viridiplantae</taxon>
        <taxon>Streptophyta</taxon>
        <taxon>Embryophyta</taxon>
        <taxon>Tracheophyta</taxon>
        <taxon>Spermatophyta</taxon>
        <taxon>Magnoliopsida</taxon>
        <taxon>Liliopsida</taxon>
        <taxon>Araceae</taxon>
        <taxon>Aroideae</taxon>
        <taxon>Colocasieae</taxon>
        <taxon>Colocasia</taxon>
    </lineage>
</organism>
<protein>
    <recommendedName>
        <fullName evidence="6">Nudix hydrolase domain-containing protein</fullName>
    </recommendedName>
</protein>
<keyword evidence="8" id="KW-1185">Reference proteome</keyword>
<evidence type="ECO:0000256" key="2">
    <source>
        <dbReference type="ARBA" id="ARBA00022723"/>
    </source>
</evidence>
<dbReference type="InterPro" id="IPR015797">
    <property type="entry name" value="NUDIX_hydrolase-like_dom_sf"/>
</dbReference>
<keyword evidence="4" id="KW-0460">Magnesium</keyword>
<dbReference type="PANTHER" id="PTHR31835">
    <property type="entry name" value="URIDINE DIPHOSPHATE GLUCOSE PYROPHOSPHATASE"/>
    <property type="match status" value="1"/>
</dbReference>
<name>A0A843WLI6_COLES</name>
<dbReference type="PROSITE" id="PS51462">
    <property type="entry name" value="NUDIX"/>
    <property type="match status" value="1"/>
</dbReference>
<dbReference type="OrthoDB" id="242473at2759"/>
<comment type="caution">
    <text evidence="7">The sequence shown here is derived from an EMBL/GenBank/DDBJ whole genome shotgun (WGS) entry which is preliminary data.</text>
</comment>
<evidence type="ECO:0000256" key="1">
    <source>
        <dbReference type="ARBA" id="ARBA00001946"/>
    </source>
</evidence>
<keyword evidence="2" id="KW-0479">Metal-binding</keyword>
<sequence length="304" mass="33210">QLPLQPSGPSLHTANRKHKGRTQNEGSSAAQEKGTMSVPGCAYKLLLSCPAGLSRSQVYVDFAASYDRISHPDGNLEKSIAEYGDSILKSRDDVSRGNCVCLKLGLTDYRTFVGTNLNPLWENFLVPSEETSDKKILVLQRSSNVGEFPGYFVFPGGHSEPKEVGISAHTTDEPLTDLVLLNQKVAEEMFDGIIREVVEEIGVPVSSLAVLMLTSLQANVQTHPVFIGISLRELNVRPTAFFFLKCNLESEEVHKLYSSAQDGYESTQLYAMSKSDIDSVTLKIPGCHRGGYALYNLMTASGDA</sequence>
<evidence type="ECO:0000313" key="8">
    <source>
        <dbReference type="Proteomes" id="UP000652761"/>
    </source>
</evidence>
<feature type="domain" description="Nudix hydrolase" evidence="6">
    <location>
        <begin position="119"/>
        <end position="283"/>
    </location>
</feature>
<dbReference type="SUPFAM" id="SSF55811">
    <property type="entry name" value="Nudix"/>
    <property type="match status" value="1"/>
</dbReference>
<dbReference type="EMBL" id="NMUH01005277">
    <property type="protein sequence ID" value="MQM12343.1"/>
    <property type="molecule type" value="Genomic_DNA"/>
</dbReference>
<dbReference type="Gene3D" id="3.90.79.10">
    <property type="entry name" value="Nucleoside Triphosphate Pyrophosphohydrolase"/>
    <property type="match status" value="1"/>
</dbReference>
<proteinExistence type="predicted"/>
<reference evidence="7" key="1">
    <citation type="submission" date="2017-07" db="EMBL/GenBank/DDBJ databases">
        <title>Taro Niue Genome Assembly and Annotation.</title>
        <authorList>
            <person name="Atibalentja N."/>
            <person name="Keating K."/>
            <person name="Fields C.J."/>
        </authorList>
    </citation>
    <scope>NUCLEOTIDE SEQUENCE</scope>
    <source>
        <strain evidence="7">Niue_2</strain>
        <tissue evidence="7">Leaf</tissue>
    </source>
</reference>
<accession>A0A843WLI6</accession>
<evidence type="ECO:0000259" key="6">
    <source>
        <dbReference type="PROSITE" id="PS51462"/>
    </source>
</evidence>
<evidence type="ECO:0000256" key="4">
    <source>
        <dbReference type="ARBA" id="ARBA00022842"/>
    </source>
</evidence>
<gene>
    <name evidence="7" type="ORF">Taro_045265</name>
</gene>
<evidence type="ECO:0000256" key="5">
    <source>
        <dbReference type="SAM" id="MobiDB-lite"/>
    </source>
</evidence>
<dbReference type="AlphaFoldDB" id="A0A843WLI6"/>
<evidence type="ECO:0000313" key="7">
    <source>
        <dbReference type="EMBL" id="MQM12343.1"/>
    </source>
</evidence>
<keyword evidence="3" id="KW-0378">Hydrolase</keyword>
<comment type="cofactor">
    <cofactor evidence="1">
        <name>Mg(2+)</name>
        <dbReference type="ChEBI" id="CHEBI:18420"/>
    </cofactor>
</comment>
<feature type="region of interest" description="Disordered" evidence="5">
    <location>
        <begin position="1"/>
        <end position="33"/>
    </location>
</feature>
<dbReference type="Proteomes" id="UP000652761">
    <property type="component" value="Unassembled WGS sequence"/>
</dbReference>
<dbReference type="InterPro" id="IPR000086">
    <property type="entry name" value="NUDIX_hydrolase_dom"/>
</dbReference>
<dbReference type="PANTHER" id="PTHR31835:SF1">
    <property type="entry name" value="URIDINE DIPHOSPHATE GLUCOSE PYROPHOSPHATASE NUDT22"/>
    <property type="match status" value="1"/>
</dbReference>
<dbReference type="GO" id="GO:0046872">
    <property type="term" value="F:metal ion binding"/>
    <property type="evidence" value="ECO:0007669"/>
    <property type="project" value="UniProtKB-KW"/>
</dbReference>
<dbReference type="InterPro" id="IPR055295">
    <property type="entry name" value="NUDT22/NUDT9-like"/>
</dbReference>
<evidence type="ECO:0000256" key="3">
    <source>
        <dbReference type="ARBA" id="ARBA00022801"/>
    </source>
</evidence>